<dbReference type="EMBL" id="QJSQ01000001">
    <property type="protein sequence ID" value="PYE27985.1"/>
    <property type="molecule type" value="Genomic_DNA"/>
</dbReference>
<dbReference type="RefSeq" id="WP_110854156.1">
    <property type="nucleotide sequence ID" value="NZ_QJSQ01000001.1"/>
</dbReference>
<dbReference type="PANTHER" id="PTHR11365:SF23">
    <property type="entry name" value="HYPOTHETICAL 5-OXOPROLINASE (EUROFUNG)-RELATED"/>
    <property type="match status" value="1"/>
</dbReference>
<proteinExistence type="predicted"/>
<comment type="caution">
    <text evidence="3">The sequence shown here is derived from an EMBL/GenBank/DDBJ whole genome shotgun (WGS) entry which is preliminary data.</text>
</comment>
<dbReference type="Pfam" id="PF02538">
    <property type="entry name" value="Hydantoinase_B"/>
    <property type="match status" value="1"/>
</dbReference>
<feature type="domain" description="Hydantoinase B/oxoprolinase" evidence="2">
    <location>
        <begin position="12"/>
        <end position="532"/>
    </location>
</feature>
<dbReference type="AlphaFoldDB" id="A0A2V4TRE5"/>
<dbReference type="GO" id="GO:0006749">
    <property type="term" value="P:glutathione metabolic process"/>
    <property type="evidence" value="ECO:0007669"/>
    <property type="project" value="TreeGrafter"/>
</dbReference>
<gene>
    <name evidence="3" type="ORF">C7410_101317</name>
</gene>
<evidence type="ECO:0000313" key="4">
    <source>
        <dbReference type="Proteomes" id="UP000247772"/>
    </source>
</evidence>
<dbReference type="Proteomes" id="UP000247772">
    <property type="component" value="Unassembled WGS sequence"/>
</dbReference>
<organism evidence="3 4">
    <name type="scientific">Paraburkholderia silvatlantica</name>
    <dbReference type="NCBI Taxonomy" id="321895"/>
    <lineage>
        <taxon>Bacteria</taxon>
        <taxon>Pseudomonadati</taxon>
        <taxon>Pseudomonadota</taxon>
        <taxon>Betaproteobacteria</taxon>
        <taxon>Burkholderiales</taxon>
        <taxon>Burkholderiaceae</taxon>
        <taxon>Paraburkholderia</taxon>
    </lineage>
</organism>
<evidence type="ECO:0000259" key="2">
    <source>
        <dbReference type="Pfam" id="PF02538"/>
    </source>
</evidence>
<accession>A0A2V4TRE5</accession>
<dbReference type="OrthoDB" id="8612863at2"/>
<dbReference type="InterPro" id="IPR045079">
    <property type="entry name" value="Oxoprolinase-like"/>
</dbReference>
<dbReference type="InterPro" id="IPR003692">
    <property type="entry name" value="Hydantoinase_B"/>
</dbReference>
<protein>
    <submittedName>
        <fullName evidence="3">N-methylhydantoinase B</fullName>
    </submittedName>
</protein>
<sequence>MNADQTSYTATDAITLEIVKNALGSIADEMALVVLRSAYSPIVRDSMDFSTAVFDREGRVIAQGLTLPIHLGAFPAAMRNVVNRYRDVGKPGDVYIMNDPYTSGGMHLPDIYLIQPVFFDGHIEGYVATIVHHTDVGGMAPGSMAIGATEIFQEGLRIPLMKLVDGGEPNDTLFALLETNSRMPDQLRGDLRAQIASCRAGSRGLTQLFEKYGVDGFARLVDALHDYADRVTRQAIRAMPDGEYRYEDFIDGLGDEPKPIAFRVKVTIAGGEVSIDWAGTDGQVAGAINGPFATTQSVAYAAVRCAIGVDVPNCEGFSRAVSVFAERGSIVNPVEPAACAARGIMAYRMFDVLQGAFAQIVPDAIPALGEGGPSVISISGRARDGGNWLITDGVLGSWGGGGRNDGSEGIANPLGNLSNQPVELIEARLPLKVSEYRFVTDSGGAGKHRGGLAMQRTYRLLADHASLGLRSDRRAHRPTGSHGGLDGSPSLNVLTRDGASTLLPSMPSSVTVLTRGDAVCHIAAGGAGYGHPWERDAQAVLDDVLDERISERMAVDVYGVVIDRRRAAIDTTATETVRAQLRSLSNEQLRERQDREFARSNGIVAAVADGL</sequence>
<name>A0A2V4TRE5_9BURK</name>
<feature type="region of interest" description="Disordered" evidence="1">
    <location>
        <begin position="469"/>
        <end position="491"/>
    </location>
</feature>
<dbReference type="GO" id="GO:0005829">
    <property type="term" value="C:cytosol"/>
    <property type="evidence" value="ECO:0007669"/>
    <property type="project" value="TreeGrafter"/>
</dbReference>
<evidence type="ECO:0000256" key="1">
    <source>
        <dbReference type="SAM" id="MobiDB-lite"/>
    </source>
</evidence>
<dbReference type="PANTHER" id="PTHR11365">
    <property type="entry name" value="5-OXOPROLINASE RELATED"/>
    <property type="match status" value="1"/>
</dbReference>
<reference evidence="3 4" key="1">
    <citation type="submission" date="2018-06" db="EMBL/GenBank/DDBJ databases">
        <title>Genomic Encyclopedia of Type Strains, Phase IV (KMG-V): Genome sequencing to study the core and pangenomes of soil and plant-associated prokaryotes.</title>
        <authorList>
            <person name="Whitman W."/>
        </authorList>
    </citation>
    <scope>NUCLEOTIDE SEQUENCE [LARGE SCALE GENOMIC DNA]</scope>
    <source>
        <strain evidence="3 4">SRCL-318</strain>
    </source>
</reference>
<dbReference type="GO" id="GO:0017168">
    <property type="term" value="F:5-oxoprolinase (ATP-hydrolyzing) activity"/>
    <property type="evidence" value="ECO:0007669"/>
    <property type="project" value="TreeGrafter"/>
</dbReference>
<evidence type="ECO:0000313" key="3">
    <source>
        <dbReference type="EMBL" id="PYE27985.1"/>
    </source>
</evidence>